<evidence type="ECO:0000259" key="6">
    <source>
        <dbReference type="PROSITE" id="PS51724"/>
    </source>
</evidence>
<dbReference type="GO" id="GO:0042834">
    <property type="term" value="F:peptidoglycan binding"/>
    <property type="evidence" value="ECO:0007669"/>
    <property type="project" value="InterPro"/>
</dbReference>
<evidence type="ECO:0000313" key="7">
    <source>
        <dbReference type="EMBL" id="CZE49255.1"/>
    </source>
</evidence>
<keyword evidence="4 7" id="KW-0449">Lipoprotein</keyword>
<dbReference type="Gene3D" id="3.30.70.1070">
    <property type="entry name" value="Sporulation related repeat"/>
    <property type="match status" value="1"/>
</dbReference>
<keyword evidence="4" id="KW-0564">Palmitate</keyword>
<dbReference type="InterPro" id="IPR036908">
    <property type="entry name" value="RlpA-like_sf"/>
</dbReference>
<keyword evidence="3 4" id="KW-0961">Cell wall biogenesis/degradation</keyword>
<keyword evidence="4" id="KW-0472">Membrane</keyword>
<dbReference type="EC" id="4.2.2.-" evidence="4"/>
<dbReference type="GO" id="GO:0005886">
    <property type="term" value="C:plasma membrane"/>
    <property type="evidence" value="ECO:0007669"/>
    <property type="project" value="UniProtKB-SubCell"/>
</dbReference>
<dbReference type="GO" id="GO:0008932">
    <property type="term" value="F:lytic endotransglycosylase activity"/>
    <property type="evidence" value="ECO:0007669"/>
    <property type="project" value="UniProtKB-UniRule"/>
</dbReference>
<sequence>MLYHKNGLFIAILAIFFIYGCSSKAPISQPSYKSKTPATMRPYSVNGKTYYPTMVEVGDTQKGLASWYGPNFHGKKTSNGETYNMHAQTAAHKTYPMNTMVKVTNLNNGESAVVRINDRGPFVSGRVIDLSKKVASDLGVLAKGTAPVRLEVVGFGGKEISKTAPKNQRVFEGGNFMVQVGSFRRYEGARVYKSQYHGTAGYSTIIKEFQLDGSPIYRVFLTGFRSEDEARDFAKSGHIDGAFIVRE</sequence>
<dbReference type="PROSITE" id="PS51724">
    <property type="entry name" value="SPOR"/>
    <property type="match status" value="1"/>
</dbReference>
<evidence type="ECO:0000256" key="4">
    <source>
        <dbReference type="HAMAP-Rule" id="MF_02071"/>
    </source>
</evidence>
<evidence type="ECO:0000256" key="5">
    <source>
        <dbReference type="RuleBase" id="RU003495"/>
    </source>
</evidence>
<dbReference type="InterPro" id="IPR009009">
    <property type="entry name" value="RlpA-like_DPBB"/>
</dbReference>
<name>A0A128EJY6_9BACT</name>
<feature type="domain" description="SPOR" evidence="6">
    <location>
        <begin position="170"/>
        <end position="247"/>
    </location>
</feature>
<dbReference type="InterPro" id="IPR036680">
    <property type="entry name" value="SPOR-like_sf"/>
</dbReference>
<comment type="function">
    <text evidence="4">Lytic transglycosylase with a strong preference for naked glycan strands that lack stem peptides.</text>
</comment>
<dbReference type="Pfam" id="PF03330">
    <property type="entry name" value="DPBB_1"/>
    <property type="match status" value="1"/>
</dbReference>
<comment type="similarity">
    <text evidence="4 5">Belongs to the RlpA family.</text>
</comment>
<dbReference type="CDD" id="cd22268">
    <property type="entry name" value="DPBB_RlpA-like"/>
    <property type="match status" value="1"/>
</dbReference>
<dbReference type="Proteomes" id="UP000069632">
    <property type="component" value="Unassembled WGS sequence"/>
</dbReference>
<dbReference type="EMBL" id="FIZP01000016">
    <property type="protein sequence ID" value="CZE49255.1"/>
    <property type="molecule type" value="Genomic_DNA"/>
</dbReference>
<gene>
    <name evidence="4" type="primary">rlpA</name>
    <name evidence="7" type="ORF">ERS672216_01830</name>
</gene>
<reference evidence="7 8" key="1">
    <citation type="submission" date="2016-02" db="EMBL/GenBank/DDBJ databases">
        <authorList>
            <consortium name="Pathogen Informatics"/>
        </authorList>
    </citation>
    <scope>NUCLEOTIDE SEQUENCE [LARGE SCALE GENOMIC DNA]</scope>
    <source>
        <strain evidence="7 8">RC20</strain>
    </source>
</reference>
<evidence type="ECO:0000313" key="8">
    <source>
        <dbReference type="Proteomes" id="UP000069632"/>
    </source>
</evidence>
<evidence type="ECO:0000256" key="1">
    <source>
        <dbReference type="ARBA" id="ARBA00022729"/>
    </source>
</evidence>
<dbReference type="InterPro" id="IPR034718">
    <property type="entry name" value="RlpA"/>
</dbReference>
<dbReference type="PANTHER" id="PTHR34183:SF1">
    <property type="entry name" value="ENDOLYTIC PEPTIDOGLYCAN TRANSGLYCOSYLASE RLPA"/>
    <property type="match status" value="1"/>
</dbReference>
<dbReference type="AlphaFoldDB" id="A0A128EJY6"/>
<keyword evidence="4" id="KW-1003">Cell membrane</keyword>
<dbReference type="NCBIfam" id="TIGR00413">
    <property type="entry name" value="rlpA"/>
    <property type="match status" value="1"/>
</dbReference>
<dbReference type="GO" id="GO:0000270">
    <property type="term" value="P:peptidoglycan metabolic process"/>
    <property type="evidence" value="ECO:0007669"/>
    <property type="project" value="UniProtKB-UniRule"/>
</dbReference>
<evidence type="ECO:0000256" key="2">
    <source>
        <dbReference type="ARBA" id="ARBA00023239"/>
    </source>
</evidence>
<protein>
    <recommendedName>
        <fullName evidence="4">Probable endolytic peptidoglycan transglycosylase RlpA</fullName>
        <ecNumber evidence="4">4.2.2.-</ecNumber>
    </recommendedName>
</protein>
<proteinExistence type="inferred from homology"/>
<dbReference type="RefSeq" id="WP_075540566.1">
    <property type="nucleotide sequence ID" value="NZ_CP053844.1"/>
</dbReference>
<dbReference type="SUPFAM" id="SSF110997">
    <property type="entry name" value="Sporulation related repeat"/>
    <property type="match status" value="1"/>
</dbReference>
<accession>A0A128EJY6</accession>
<dbReference type="InterPro" id="IPR012997">
    <property type="entry name" value="RplA"/>
</dbReference>
<evidence type="ECO:0000256" key="3">
    <source>
        <dbReference type="ARBA" id="ARBA00023316"/>
    </source>
</evidence>
<keyword evidence="2 4" id="KW-0456">Lyase</keyword>
<dbReference type="Pfam" id="PF05036">
    <property type="entry name" value="SPOR"/>
    <property type="match status" value="1"/>
</dbReference>
<keyword evidence="8" id="KW-1185">Reference proteome</keyword>
<dbReference type="Gene3D" id="2.40.40.10">
    <property type="entry name" value="RlpA-like domain"/>
    <property type="match status" value="1"/>
</dbReference>
<organism evidence="7 8">
    <name type="scientific">Campylobacter geochelonis</name>
    <dbReference type="NCBI Taxonomy" id="1780362"/>
    <lineage>
        <taxon>Bacteria</taxon>
        <taxon>Pseudomonadati</taxon>
        <taxon>Campylobacterota</taxon>
        <taxon>Epsilonproteobacteria</taxon>
        <taxon>Campylobacterales</taxon>
        <taxon>Campylobacteraceae</taxon>
        <taxon>Campylobacter</taxon>
    </lineage>
</organism>
<dbReference type="InterPro" id="IPR007730">
    <property type="entry name" value="SPOR-like_dom"/>
</dbReference>
<comment type="subcellular location">
    <subcellularLocation>
        <location evidence="4">Cell membrane</location>
        <topology evidence="4">Lipid-anchor</topology>
    </subcellularLocation>
</comment>
<dbReference type="HAMAP" id="MF_02071">
    <property type="entry name" value="RlpA"/>
    <property type="match status" value="1"/>
</dbReference>
<keyword evidence="1" id="KW-0732">Signal</keyword>
<dbReference type="GO" id="GO:0071555">
    <property type="term" value="P:cell wall organization"/>
    <property type="evidence" value="ECO:0007669"/>
    <property type="project" value="UniProtKB-KW"/>
</dbReference>
<dbReference type="PANTHER" id="PTHR34183">
    <property type="entry name" value="ENDOLYTIC PEPTIDOGLYCAN TRANSGLYCOSYLASE RLPA"/>
    <property type="match status" value="1"/>
</dbReference>
<dbReference type="PROSITE" id="PS51257">
    <property type="entry name" value="PROKAR_LIPOPROTEIN"/>
    <property type="match status" value="1"/>
</dbReference>
<dbReference type="SUPFAM" id="SSF50685">
    <property type="entry name" value="Barwin-like endoglucanases"/>
    <property type="match status" value="1"/>
</dbReference>